<evidence type="ECO:0008006" key="4">
    <source>
        <dbReference type="Google" id="ProtNLM"/>
    </source>
</evidence>
<evidence type="ECO:0000313" key="2">
    <source>
        <dbReference type="EMBL" id="TDG25896.1"/>
    </source>
</evidence>
<protein>
    <recommendedName>
        <fullName evidence="4">RecT family protein</fullName>
    </recommendedName>
</protein>
<dbReference type="Proteomes" id="UP000295722">
    <property type="component" value="Unassembled WGS sequence"/>
</dbReference>
<organism evidence="2 3">
    <name type="scientific">Paraburkholderia silviterrae</name>
    <dbReference type="NCBI Taxonomy" id="2528715"/>
    <lineage>
        <taxon>Bacteria</taxon>
        <taxon>Pseudomonadati</taxon>
        <taxon>Pseudomonadota</taxon>
        <taxon>Betaproteobacteria</taxon>
        <taxon>Burkholderiales</taxon>
        <taxon>Burkholderiaceae</taxon>
        <taxon>Paraburkholderia</taxon>
    </lineage>
</organism>
<keyword evidence="3" id="KW-1185">Reference proteome</keyword>
<comment type="caution">
    <text evidence="2">The sequence shown here is derived from an EMBL/GenBank/DDBJ whole genome shotgun (WGS) entry which is preliminary data.</text>
</comment>
<feature type="compositionally biased region" description="Basic and acidic residues" evidence="1">
    <location>
        <begin position="290"/>
        <end position="319"/>
    </location>
</feature>
<dbReference type="OrthoDB" id="1091556at2"/>
<evidence type="ECO:0000313" key="3">
    <source>
        <dbReference type="Proteomes" id="UP000295722"/>
    </source>
</evidence>
<name>A0A4R5MG91_9BURK</name>
<feature type="compositionally biased region" description="Low complexity" evidence="1">
    <location>
        <begin position="321"/>
        <end position="330"/>
    </location>
</feature>
<sequence length="397" mass="43333">MNAPQAARTLADVAQKPVSGVGVSDITVSMFSAQGFALAQRIATAFASSDAVPAQFRAYNLKRGANNVEEWVENPAAIGNCLVAIEVAQAVGMSVTAVMQNADIIEGKLRWSGKFVIAAINASRRFTPLRFDIQNFGMIKATYKEKGAWNKELKRYNMTEKEVQVENLQCIAWAIPAGVPMPAGVYTLAQARTAGLPVIESAPVSIRMAVEEGWYAKSGSKWQTEMKHLMLQYRAGTFFGNIHAPDIVMGMGRTSEEERDVVDLTPQPDGSYAVDLEKLRQNGNATPSETHPETPKADVTDVNAKETPKTDDKPDEGADKSTQQTQQQSTGPLNEAQLIERIKSVASMNELEGLRASIDEIPDPDSETRVLAVFVEMQQKFSRANQRASRGNRPSAE</sequence>
<gene>
    <name evidence="2" type="ORF">EYW47_00560</name>
</gene>
<feature type="region of interest" description="Disordered" evidence="1">
    <location>
        <begin position="282"/>
        <end position="335"/>
    </location>
</feature>
<dbReference type="EMBL" id="SMRP01000001">
    <property type="protein sequence ID" value="TDG25896.1"/>
    <property type="molecule type" value="Genomic_DNA"/>
</dbReference>
<reference evidence="2 3" key="1">
    <citation type="submission" date="2019-03" db="EMBL/GenBank/DDBJ databases">
        <title>Paraburkholderia sp. 4M-K11, isolated from subtropical forest soil.</title>
        <authorList>
            <person name="Gao Z.-H."/>
            <person name="Qiu L.-H."/>
        </authorList>
    </citation>
    <scope>NUCLEOTIDE SEQUENCE [LARGE SCALE GENOMIC DNA]</scope>
    <source>
        <strain evidence="2 3">4M-K11</strain>
    </source>
</reference>
<proteinExistence type="predicted"/>
<accession>A0A4R5MG91</accession>
<evidence type="ECO:0000256" key="1">
    <source>
        <dbReference type="SAM" id="MobiDB-lite"/>
    </source>
</evidence>
<dbReference type="RefSeq" id="WP_133192948.1">
    <property type="nucleotide sequence ID" value="NZ_JBHUCW010000015.1"/>
</dbReference>
<dbReference type="AlphaFoldDB" id="A0A4R5MG91"/>